<dbReference type="RefSeq" id="WP_274054165.1">
    <property type="nucleotide sequence ID" value="NZ_CP059693.1"/>
</dbReference>
<dbReference type="SMART" id="SM00710">
    <property type="entry name" value="PbH1"/>
    <property type="match status" value="9"/>
</dbReference>
<dbReference type="Pfam" id="PF03527">
    <property type="entry name" value="RHS"/>
    <property type="match status" value="1"/>
</dbReference>
<dbReference type="InterPro" id="IPR006626">
    <property type="entry name" value="PbH1"/>
</dbReference>
<dbReference type="Pfam" id="PF22352">
    <property type="entry name" value="K319L-like_PKD"/>
    <property type="match status" value="2"/>
</dbReference>
<dbReference type="PANTHER" id="PTHR32305">
    <property type="match status" value="1"/>
</dbReference>
<keyword evidence="3" id="KW-1185">Reference proteome</keyword>
<gene>
    <name evidence="2" type="ORF">H3N35_10030</name>
</gene>
<dbReference type="InterPro" id="IPR050708">
    <property type="entry name" value="T6SS_VgrG/RHS"/>
</dbReference>
<dbReference type="InterPro" id="IPR022385">
    <property type="entry name" value="Rhs_assc_core"/>
</dbReference>
<dbReference type="NCBIfam" id="TIGR03696">
    <property type="entry name" value="Rhs_assc_core"/>
    <property type="match status" value="1"/>
</dbReference>
<name>A0ABY7VL05_9GAMM</name>
<dbReference type="Proteomes" id="UP001215231">
    <property type="component" value="Chromosome"/>
</dbReference>
<organism evidence="2 3">
    <name type="scientific">Thalassomonas haliotis</name>
    <dbReference type="NCBI Taxonomy" id="485448"/>
    <lineage>
        <taxon>Bacteria</taxon>
        <taxon>Pseudomonadati</taxon>
        <taxon>Pseudomonadota</taxon>
        <taxon>Gammaproteobacteria</taxon>
        <taxon>Alteromonadales</taxon>
        <taxon>Colwelliaceae</taxon>
        <taxon>Thalassomonas</taxon>
    </lineage>
</organism>
<proteinExistence type="predicted"/>
<accession>A0ABY7VL05</accession>
<dbReference type="SUPFAM" id="SSF51126">
    <property type="entry name" value="Pectin lyase-like"/>
    <property type="match status" value="3"/>
</dbReference>
<dbReference type="PRINTS" id="PR00394">
    <property type="entry name" value="RHSPROTEIN"/>
</dbReference>
<dbReference type="EMBL" id="CP059693">
    <property type="protein sequence ID" value="WDE13736.1"/>
    <property type="molecule type" value="Genomic_DNA"/>
</dbReference>
<evidence type="ECO:0000259" key="1">
    <source>
        <dbReference type="Pfam" id="PF03527"/>
    </source>
</evidence>
<reference evidence="2 3" key="1">
    <citation type="journal article" date="2022" name="Mar. Drugs">
        <title>Bioassay-Guided Fractionation Leads to the Detection of Cholic Acid Generated by the Rare Thalassomonas sp.</title>
        <authorList>
            <person name="Pheiffer F."/>
            <person name="Schneider Y.K."/>
            <person name="Hansen E.H."/>
            <person name="Andersen J.H."/>
            <person name="Isaksson J."/>
            <person name="Busche T."/>
            <person name="R C."/>
            <person name="Kalinowski J."/>
            <person name="Zyl L.V."/>
            <person name="Trindade M."/>
        </authorList>
    </citation>
    <scope>NUCLEOTIDE SEQUENCE [LARGE SCALE GENOMIC DNA]</scope>
    <source>
        <strain evidence="2 3">A5K-61T</strain>
    </source>
</reference>
<protein>
    <submittedName>
        <fullName evidence="2">RHS domain-containing protein</fullName>
    </submittedName>
</protein>
<dbReference type="Gene3D" id="2.180.10.10">
    <property type="entry name" value="RHS repeat-associated core"/>
    <property type="match status" value="1"/>
</dbReference>
<dbReference type="PANTHER" id="PTHR32305:SF15">
    <property type="entry name" value="PROTEIN RHSA-RELATED"/>
    <property type="match status" value="1"/>
</dbReference>
<dbReference type="InterPro" id="IPR001826">
    <property type="entry name" value="RHS"/>
</dbReference>
<sequence length="1081" mass="116193">MAQPVTVSSGATLTLAAGAVIAGVANSKLIISDGAKLVIAGTVEDPVILTGQGQSPGSWHGLNIIGERADGSDIQINHALIEYANYGVKFEQGAKGDIRHTEIRDNTYGVYYNGKRTGGSVSQSRLYKNQYGVYVHGGNSYLAEHPTPVITDSSLYDNSRFNYYSRYFYDGDKRVLDARNNWWGTSDLAAIAAKIYDLVEYANSPSVNFSGVLGEDGGAAAANTIYSASVISDTTWSDSNAILAQPVNVSNGATLTLAPGAFIAGAASSKIIVNDGAKLIIAGTADSPVILTGQGQSAGSWHGIQIFGERSDSSDIDIEHAQIEYAAFGVKFEQGAKGDISNSVLRSNSYGVYYHGKRTGGTLSQSQLYDNQYGVYVHGGNSHKADHPTPEVTASSLYNNTAYNYYSRYFYDAGSATLHATNNWWGTADFAAIAAKVYDNADYHQSPLVNYSQMLQAENGTVVPGTHLLGNISGEVRWQSGDALVLANTQVQAGGHLIIEAGSEIKFTGNGRLSVNKNGRLTILGEKDSPVVLTSAQVTPTPGDWQGIRVNAESGTVMISHAMIEYADKGLYLSGKKAQAQVTESQIRRNNYGIYINGANAPLAEHPVPVITNNVISENQNYNYYTQAFGSGSRRTLNARGNFWGSADTAAIAQGIFDHGDNSTLPVVDFGFARSSTQSMIIANAGEDMLTFSTLDTGLFGSGSSNEAISAYSWQQYLGTAVTLHNTATANANFTAPDTEDEQLLSFIFTVTDANKVSATDKLDVVVKALAEYNQPPVVAKSQELLVSSGESVSVSLAAWDSDKDILTYRWQQRSGQSVTLTHAETDTLTFTPPVTVKNEVYSFSLTVSDGQYSVEREVLVAVKAGESASGVYYYHNDHLGTPQRMTDRNANLVWQANYTPFGKANIVVETVTNNIRFPGQYYDQESGLHYNYFRDYDPELGRYIQSDPIGLAGGINTYGYVDGNPLIWIDPYGLTAEPSTQIKIGGRPMTIEGPYKAPNGLVDKLGYVAVSKLVVEKYSLKILKVNPVTGALTANPIGLFIFAMTGGPGLAKCQGLYCDNNSDGFADYFFENGEQCVNAN</sequence>
<dbReference type="Gene3D" id="2.60.40.3010">
    <property type="match status" value="1"/>
</dbReference>
<dbReference type="InterPro" id="IPR011050">
    <property type="entry name" value="Pectin_lyase_fold/virulence"/>
</dbReference>
<feature type="domain" description="RHS protein conserved region" evidence="1">
    <location>
        <begin position="872"/>
        <end position="904"/>
    </location>
</feature>
<evidence type="ECO:0000313" key="2">
    <source>
        <dbReference type="EMBL" id="WDE13736.1"/>
    </source>
</evidence>
<evidence type="ECO:0000313" key="3">
    <source>
        <dbReference type="Proteomes" id="UP001215231"/>
    </source>
</evidence>